<dbReference type="PROSITE" id="PS50866">
    <property type="entry name" value="GOLD"/>
    <property type="match status" value="1"/>
</dbReference>
<reference evidence="2 3" key="1">
    <citation type="submission" date="2013-11" db="EMBL/GenBank/DDBJ databases">
        <title>Genome sequencing of Stegodyphus mimosarum.</title>
        <authorList>
            <person name="Bechsgaard J."/>
        </authorList>
    </citation>
    <scope>NUCLEOTIDE SEQUENCE [LARGE SCALE GENOMIC DNA]</scope>
</reference>
<gene>
    <name evidence="2" type="ORF">X975_04347</name>
</gene>
<keyword evidence="3" id="KW-1185">Reference proteome</keyword>
<protein>
    <submittedName>
        <fullName evidence="2">SEC14-like protein 4</fullName>
    </submittedName>
</protein>
<evidence type="ECO:0000313" key="2">
    <source>
        <dbReference type="EMBL" id="KFM62585.1"/>
    </source>
</evidence>
<dbReference type="InterPro" id="IPR036598">
    <property type="entry name" value="GOLD_dom_sf"/>
</dbReference>
<dbReference type="Gene3D" id="2.60.120.680">
    <property type="entry name" value="GOLD domain"/>
    <property type="match status" value="1"/>
</dbReference>
<dbReference type="InterPro" id="IPR051064">
    <property type="entry name" value="SEC14/CRAL-TRIO_domain"/>
</dbReference>
<organism evidence="2 3">
    <name type="scientific">Stegodyphus mimosarum</name>
    <name type="common">African social velvet spider</name>
    <dbReference type="NCBI Taxonomy" id="407821"/>
    <lineage>
        <taxon>Eukaryota</taxon>
        <taxon>Metazoa</taxon>
        <taxon>Ecdysozoa</taxon>
        <taxon>Arthropoda</taxon>
        <taxon>Chelicerata</taxon>
        <taxon>Arachnida</taxon>
        <taxon>Araneae</taxon>
        <taxon>Araneomorphae</taxon>
        <taxon>Entelegynae</taxon>
        <taxon>Eresoidea</taxon>
        <taxon>Eresidae</taxon>
        <taxon>Stegodyphus</taxon>
    </lineage>
</organism>
<dbReference type="GO" id="GO:0005737">
    <property type="term" value="C:cytoplasm"/>
    <property type="evidence" value="ECO:0007669"/>
    <property type="project" value="TreeGrafter"/>
</dbReference>
<dbReference type="InterPro" id="IPR009038">
    <property type="entry name" value="GOLD_dom"/>
</dbReference>
<dbReference type="PANTHER" id="PTHR23324:SF83">
    <property type="entry name" value="SEC14-LIKE PROTEIN 2"/>
    <property type="match status" value="1"/>
</dbReference>
<feature type="domain" description="GOLD" evidence="1">
    <location>
        <begin position="25"/>
        <end position="125"/>
    </location>
</feature>
<dbReference type="STRING" id="407821.A0A087TBU6"/>
<proteinExistence type="predicted"/>
<dbReference type="Proteomes" id="UP000054359">
    <property type="component" value="Unassembled WGS sequence"/>
</dbReference>
<dbReference type="OrthoDB" id="1434354at2759"/>
<dbReference type="SUPFAM" id="SSF101576">
    <property type="entry name" value="Supernatant protein factor (SPF), C-terminal domain"/>
    <property type="match status" value="1"/>
</dbReference>
<dbReference type="EMBL" id="KK114501">
    <property type="protein sequence ID" value="KFM62585.1"/>
    <property type="molecule type" value="Genomic_DNA"/>
</dbReference>
<dbReference type="AlphaFoldDB" id="A0A087TBU6"/>
<dbReference type="PANTHER" id="PTHR23324">
    <property type="entry name" value="SEC14 RELATED PROTEIN"/>
    <property type="match status" value="1"/>
</dbReference>
<evidence type="ECO:0000259" key="1">
    <source>
        <dbReference type="PROSITE" id="PS50866"/>
    </source>
</evidence>
<dbReference type="OMA" id="CWEIDCK"/>
<accession>A0A087TBU6</accession>
<evidence type="ECO:0000313" key="3">
    <source>
        <dbReference type="Proteomes" id="UP000054359"/>
    </source>
</evidence>
<feature type="non-terminal residue" evidence="2">
    <location>
        <position position="142"/>
    </location>
</feature>
<sequence>MLIPQGGPVPKEYYLKNQQRLNPEDENVHSVVVGRRSKHSVPVKIDVPGSSVCWEIDCKNCDINISLLYSEGSTPETVVSPTRVSSDHGVEKGVYLGERAGNYTLVLDNSYSFLRSKSILYKIFVSTCTANVSEPLPLLNND</sequence>
<name>A0A087TBU6_STEMI</name>